<protein>
    <submittedName>
        <fullName evidence="2">Uncharacterized protein</fullName>
    </submittedName>
</protein>
<comment type="caution">
    <text evidence="2">The sequence shown here is derived from an EMBL/GenBank/DDBJ whole genome shotgun (WGS) entry which is preliminary data.</text>
</comment>
<dbReference type="EMBL" id="JAWQEG010001656">
    <property type="protein sequence ID" value="KAK3877566.1"/>
    <property type="molecule type" value="Genomic_DNA"/>
</dbReference>
<dbReference type="AlphaFoldDB" id="A0AAE1KK60"/>
<name>A0AAE1KK60_PETCI</name>
<evidence type="ECO:0000313" key="3">
    <source>
        <dbReference type="Proteomes" id="UP001286313"/>
    </source>
</evidence>
<keyword evidence="3" id="KW-1185">Reference proteome</keyword>
<evidence type="ECO:0000313" key="2">
    <source>
        <dbReference type="EMBL" id="KAK3877566.1"/>
    </source>
</evidence>
<feature type="region of interest" description="Disordered" evidence="1">
    <location>
        <begin position="1"/>
        <end position="25"/>
    </location>
</feature>
<sequence length="95" mass="10599">MPASEGRESDDQGDDPRRVLVNHNKRLSSTLPHPFLIPPTTTVPHHLVSLLILASRGLTSHPMITPPHSSHRHPHQPKTTLLLPLLFSPFLIFLS</sequence>
<dbReference type="Proteomes" id="UP001286313">
    <property type="component" value="Unassembled WGS sequence"/>
</dbReference>
<proteinExistence type="predicted"/>
<feature type="compositionally biased region" description="Basic and acidic residues" evidence="1">
    <location>
        <begin position="1"/>
        <end position="18"/>
    </location>
</feature>
<organism evidence="2 3">
    <name type="scientific">Petrolisthes cinctipes</name>
    <name type="common">Flat porcelain crab</name>
    <dbReference type="NCBI Taxonomy" id="88211"/>
    <lineage>
        <taxon>Eukaryota</taxon>
        <taxon>Metazoa</taxon>
        <taxon>Ecdysozoa</taxon>
        <taxon>Arthropoda</taxon>
        <taxon>Crustacea</taxon>
        <taxon>Multicrustacea</taxon>
        <taxon>Malacostraca</taxon>
        <taxon>Eumalacostraca</taxon>
        <taxon>Eucarida</taxon>
        <taxon>Decapoda</taxon>
        <taxon>Pleocyemata</taxon>
        <taxon>Anomura</taxon>
        <taxon>Galatheoidea</taxon>
        <taxon>Porcellanidae</taxon>
        <taxon>Petrolisthes</taxon>
    </lineage>
</organism>
<evidence type="ECO:0000256" key="1">
    <source>
        <dbReference type="SAM" id="MobiDB-lite"/>
    </source>
</evidence>
<reference evidence="2" key="1">
    <citation type="submission" date="2023-10" db="EMBL/GenBank/DDBJ databases">
        <title>Genome assemblies of two species of porcelain crab, Petrolisthes cinctipes and Petrolisthes manimaculis (Anomura: Porcellanidae).</title>
        <authorList>
            <person name="Angst P."/>
        </authorList>
    </citation>
    <scope>NUCLEOTIDE SEQUENCE</scope>
    <source>
        <strain evidence="2">PB745_01</strain>
        <tissue evidence="2">Gill</tissue>
    </source>
</reference>
<gene>
    <name evidence="2" type="ORF">Pcinc_017713</name>
</gene>
<accession>A0AAE1KK60</accession>